<dbReference type="FunFam" id="3.40.640.10:FF:000031">
    <property type="entry name" value="Kynureninase"/>
    <property type="match status" value="1"/>
</dbReference>
<dbReference type="UniPathway" id="UPA00334">
    <property type="reaction ID" value="UER00455"/>
</dbReference>
<comment type="catalytic activity">
    <reaction evidence="4 5">
        <text>L-kynurenine + H2O = anthranilate + L-alanine + H(+)</text>
        <dbReference type="Rhea" id="RHEA:16813"/>
        <dbReference type="ChEBI" id="CHEBI:15377"/>
        <dbReference type="ChEBI" id="CHEBI:15378"/>
        <dbReference type="ChEBI" id="CHEBI:16567"/>
        <dbReference type="ChEBI" id="CHEBI:57959"/>
        <dbReference type="ChEBI" id="CHEBI:57972"/>
        <dbReference type="EC" id="3.7.1.3"/>
    </reaction>
</comment>
<feature type="region of interest" description="Disordered" evidence="6">
    <location>
        <begin position="467"/>
        <end position="486"/>
    </location>
</feature>
<dbReference type="OrthoDB" id="5978656at2759"/>
<dbReference type="GO" id="GO:0019805">
    <property type="term" value="P:quinolinate biosynthetic process"/>
    <property type="evidence" value="ECO:0007669"/>
    <property type="project" value="UniProtKB-UniRule"/>
</dbReference>
<feature type="binding site" evidence="4">
    <location>
        <position position="241"/>
    </location>
    <ligand>
        <name>pyridoxal 5'-phosphate</name>
        <dbReference type="ChEBI" id="CHEBI:597326"/>
    </ligand>
</feature>
<dbReference type="HAMAP" id="MF_01970">
    <property type="entry name" value="Kynureninase"/>
    <property type="match status" value="1"/>
</dbReference>
<evidence type="ECO:0000313" key="10">
    <source>
        <dbReference type="Proteomes" id="UP001302367"/>
    </source>
</evidence>
<comment type="catalytic activity">
    <reaction evidence="5">
        <text>3-hydroxy-L-kynurenine + H2O = 3-hydroxyanthranilate + L-alanine + H(+)</text>
        <dbReference type="Rhea" id="RHEA:25143"/>
        <dbReference type="ChEBI" id="CHEBI:15377"/>
        <dbReference type="ChEBI" id="CHEBI:15378"/>
        <dbReference type="ChEBI" id="CHEBI:36559"/>
        <dbReference type="ChEBI" id="CHEBI:57972"/>
        <dbReference type="ChEBI" id="CHEBI:58125"/>
        <dbReference type="EC" id="3.7.1.3"/>
    </reaction>
</comment>
<feature type="compositionally biased region" description="Basic and acidic residues" evidence="6">
    <location>
        <begin position="477"/>
        <end position="486"/>
    </location>
</feature>
<dbReference type="GO" id="GO:0030429">
    <property type="term" value="F:kynureninase activity"/>
    <property type="evidence" value="ECO:0007669"/>
    <property type="project" value="UniProtKB-UniRule"/>
</dbReference>
<dbReference type="PANTHER" id="PTHR14084">
    <property type="entry name" value="KYNURENINASE"/>
    <property type="match status" value="1"/>
</dbReference>
<keyword evidence="2 4" id="KW-0378">Hydrolase</keyword>
<dbReference type="InterPro" id="IPR015422">
    <property type="entry name" value="PyrdxlP-dep_Trfase_small"/>
</dbReference>
<feature type="binding site" evidence="4">
    <location>
        <position position="244"/>
    </location>
    <ligand>
        <name>pyridoxal 5'-phosphate</name>
        <dbReference type="ChEBI" id="CHEBI:597326"/>
    </ligand>
</feature>
<comment type="pathway">
    <text evidence="4 5">Amino-acid degradation; L-kynurenine degradation; L-alanine and anthranilate from L-kynurenine: step 1/1.</text>
</comment>
<name>A0A2G5HXQ1_CERBT</name>
<evidence type="ECO:0000256" key="3">
    <source>
        <dbReference type="ARBA" id="ARBA00022898"/>
    </source>
</evidence>
<dbReference type="GO" id="GO:0034354">
    <property type="term" value="P:'de novo' NAD+ biosynthetic process from L-tryptophan"/>
    <property type="evidence" value="ECO:0007669"/>
    <property type="project" value="UniProtKB-UniRule"/>
</dbReference>
<comment type="caution">
    <text evidence="4">Lacks conserved residue(s) required for the propagation of feature annotation.</text>
</comment>
<organism evidence="7 9">
    <name type="scientific">Cercospora beticola</name>
    <name type="common">Sugarbeet leaf spot fungus</name>
    <dbReference type="NCBI Taxonomy" id="122368"/>
    <lineage>
        <taxon>Eukaryota</taxon>
        <taxon>Fungi</taxon>
        <taxon>Dikarya</taxon>
        <taxon>Ascomycota</taxon>
        <taxon>Pezizomycotina</taxon>
        <taxon>Dothideomycetes</taxon>
        <taxon>Dothideomycetidae</taxon>
        <taxon>Mycosphaerellales</taxon>
        <taxon>Mycosphaerellaceae</taxon>
        <taxon>Cercospora</taxon>
    </lineage>
</organism>
<dbReference type="InterPro" id="IPR010111">
    <property type="entry name" value="Kynureninase"/>
</dbReference>
<comment type="pathway">
    <text evidence="4 5">Cofactor biosynthesis; NAD(+) biosynthesis; quinolinate from L-kynurenine: step 2/3.</text>
</comment>
<dbReference type="SUPFAM" id="SSF53383">
    <property type="entry name" value="PLP-dependent transferases"/>
    <property type="match status" value="1"/>
</dbReference>
<feature type="binding site" evidence="4">
    <location>
        <position position="266"/>
    </location>
    <ligand>
        <name>pyridoxal 5'-phosphate</name>
        <dbReference type="ChEBI" id="CHEBI:597326"/>
    </ligand>
</feature>
<dbReference type="PANTHER" id="PTHR14084:SF0">
    <property type="entry name" value="KYNURENINASE"/>
    <property type="match status" value="1"/>
</dbReference>
<proteinExistence type="inferred from homology"/>
<dbReference type="Pfam" id="PF22580">
    <property type="entry name" value="KYNU_C"/>
    <property type="match status" value="1"/>
</dbReference>
<evidence type="ECO:0000256" key="2">
    <source>
        <dbReference type="ARBA" id="ARBA00022801"/>
    </source>
</evidence>
<dbReference type="NCBIfam" id="TIGR01814">
    <property type="entry name" value="kynureninase"/>
    <property type="match status" value="1"/>
</dbReference>
<feature type="binding site" evidence="4">
    <location>
        <position position="128"/>
    </location>
    <ligand>
        <name>pyridoxal 5'-phosphate</name>
        <dbReference type="ChEBI" id="CHEBI:597326"/>
    </ligand>
</feature>
<evidence type="ECO:0000256" key="4">
    <source>
        <dbReference type="HAMAP-Rule" id="MF_03017"/>
    </source>
</evidence>
<dbReference type="GO" id="GO:0043420">
    <property type="term" value="P:anthranilate metabolic process"/>
    <property type="evidence" value="ECO:0007669"/>
    <property type="project" value="UniProtKB-UniRule"/>
</dbReference>
<dbReference type="Gene3D" id="3.90.1150.10">
    <property type="entry name" value="Aspartate Aminotransferase, domain 1"/>
    <property type="match status" value="1"/>
</dbReference>
<sequence length="486" mass="54234">MDQAEIFTQAYAQAQDAQDPLARFRDMFVIPSRADLARKTITAQPDEMDDEPCTYLCGNSLGLQPTLTREYFEEYLSTWAQKGVFGHFKEISDTRLAPWLHVDDDVRADMATVVGAKTEEVAVMQTLTANLHFLMCSFYRPTKAKNKILIEGKAFPSDHFAVESQIRLNGYDPRESMILLEPPSGDSLLLPTQHILSTIDQYADELALILLPGIQYYTGQLLDIKTITAHAHSKGVTIGWDLAHAAGNVPLQLHEWDVDFACWCTYKYLNSGPGSIGGAFVHERHGEVTARDDQFHYRPRLAGWWGSSKSSRFVMANRFEPISGAAGFQVSNTSVADTIGLRASLDVVKQTSMAELRNKSLKLTAYLEQLLDLLAQDQAQQFGQALFHVITSRNPGERGAQLSVMLRPGMLDAVMEVLEHDGVVLDERKPDVIRVAPAPLYNNFEDVWRFMLVFRRACQDARSGAVKGDSAMVNGGKDNKGWSEIK</sequence>
<dbReference type="EC" id="3.7.1.3" evidence="4 5"/>
<feature type="binding site" evidence="4">
    <location>
        <position position="304"/>
    </location>
    <ligand>
        <name>pyridoxal 5'-phosphate</name>
        <dbReference type="ChEBI" id="CHEBI:597326"/>
    </ligand>
</feature>
<gene>
    <name evidence="4" type="primary">BNA5</name>
    <name evidence="7" type="ORF">CB0940_06303</name>
    <name evidence="8" type="ORF">RHO25_003539</name>
</gene>
<dbReference type="Proteomes" id="UP001302367">
    <property type="component" value="Chromosome 2"/>
</dbReference>
<comment type="function">
    <text evidence="4 5">Catalyzes the cleavage of L-kynurenine (L-Kyn) and L-3-hydroxykynurenine (L-3OHKyn) into anthranilic acid (AA) and 3-hydroxyanthranilic acid (3-OHAA), respectively.</text>
</comment>
<accession>A0A2G5HXQ1</accession>
<comment type="cofactor">
    <cofactor evidence="4 5">
        <name>pyridoxal 5'-phosphate</name>
        <dbReference type="ChEBI" id="CHEBI:597326"/>
    </cofactor>
</comment>
<protein>
    <recommendedName>
        <fullName evidence="4 5">Kynureninase</fullName>
        <ecNumber evidence="4 5">3.7.1.3</ecNumber>
    </recommendedName>
    <alternativeName>
        <fullName evidence="4">Biosynthesis of nicotinic acid protein 5</fullName>
    </alternativeName>
    <alternativeName>
        <fullName evidence="4">L-kynurenine hydrolase</fullName>
    </alternativeName>
</protein>
<dbReference type="Gene3D" id="3.40.640.10">
    <property type="entry name" value="Type I PLP-dependent aspartate aminotransferase-like (Major domain)"/>
    <property type="match status" value="1"/>
</dbReference>
<dbReference type="UniPathway" id="UPA00253">
    <property type="reaction ID" value="UER00329"/>
</dbReference>
<feature type="binding site" evidence="4">
    <location>
        <position position="127"/>
    </location>
    <ligand>
        <name>pyridoxal 5'-phosphate</name>
        <dbReference type="ChEBI" id="CHEBI:597326"/>
    </ligand>
</feature>
<evidence type="ECO:0000256" key="1">
    <source>
        <dbReference type="ARBA" id="ARBA00022642"/>
    </source>
</evidence>
<reference evidence="8 10" key="2">
    <citation type="submission" date="2023-09" db="EMBL/GenBank/DDBJ databases">
        <title>Complete-Gapless Cercospora beticola genome.</title>
        <authorList>
            <person name="Wyatt N.A."/>
            <person name="Spanner R.E."/>
            <person name="Bolton M.D."/>
        </authorList>
    </citation>
    <scope>NUCLEOTIDE SEQUENCE [LARGE SCALE GENOMIC DNA]</scope>
    <source>
        <strain evidence="8">Cb09-40</strain>
    </source>
</reference>
<evidence type="ECO:0000256" key="6">
    <source>
        <dbReference type="SAM" id="MobiDB-lite"/>
    </source>
</evidence>
<feature type="modified residue" description="N6-(pyridoxal phosphate)lysine" evidence="4">
    <location>
        <position position="267"/>
    </location>
</feature>
<dbReference type="InterPro" id="IPR015424">
    <property type="entry name" value="PyrdxlP-dep_Trfase"/>
</dbReference>
<dbReference type="GO" id="GO:0030170">
    <property type="term" value="F:pyridoxal phosphate binding"/>
    <property type="evidence" value="ECO:0007669"/>
    <property type="project" value="UniProtKB-UniRule"/>
</dbReference>
<keyword evidence="4 5" id="KW-0963">Cytoplasm</keyword>
<dbReference type="Proteomes" id="UP000230605">
    <property type="component" value="Chromosome 2"/>
</dbReference>
<comment type="similarity">
    <text evidence="4 5">Belongs to the kynureninase family.</text>
</comment>
<dbReference type="EMBL" id="CP134185">
    <property type="protein sequence ID" value="WPA98926.1"/>
    <property type="molecule type" value="Genomic_DNA"/>
</dbReference>
<comment type="subcellular location">
    <subcellularLocation>
        <location evidence="4 5">Cytoplasm</location>
    </subcellularLocation>
</comment>
<keyword evidence="10" id="KW-1185">Reference proteome</keyword>
<dbReference type="InterPro" id="IPR015421">
    <property type="entry name" value="PyrdxlP-dep_Trfase_major"/>
</dbReference>
<keyword evidence="1 4" id="KW-0662">Pyridine nucleotide biosynthesis</keyword>
<keyword evidence="3 4" id="KW-0663">Pyridoxal phosphate</keyword>
<dbReference type="PIRSF" id="PIRSF038800">
    <property type="entry name" value="KYNU"/>
    <property type="match status" value="1"/>
</dbReference>
<evidence type="ECO:0000313" key="7">
    <source>
        <dbReference type="EMBL" id="PIA97325.1"/>
    </source>
</evidence>
<dbReference type="AlphaFoldDB" id="A0A2G5HXQ1"/>
<dbReference type="GO" id="GO:0005737">
    <property type="term" value="C:cytoplasm"/>
    <property type="evidence" value="ECO:0007669"/>
    <property type="project" value="UniProtKB-SubCell"/>
</dbReference>
<reference evidence="7 9" key="1">
    <citation type="submission" date="2015-10" db="EMBL/GenBank/DDBJ databases">
        <title>The cercosporin biosynthetic gene cluster was horizontally transferred to several fungal lineages and shown to be expanded in Cercospora beticola based on microsynteny with recipient genomes.</title>
        <authorList>
            <person name="De Jonge R."/>
            <person name="Ebert M.K."/>
            <person name="Suttle J.C."/>
            <person name="Jurick Ii W.M."/>
            <person name="Secor G.A."/>
            <person name="Thomma B.P."/>
            <person name="Van De Peer Y."/>
            <person name="Bolton M.D."/>
        </authorList>
    </citation>
    <scope>NUCLEOTIDE SEQUENCE [LARGE SCALE GENOMIC DNA]</scope>
    <source>
        <strain evidence="7 9">09-40</strain>
    </source>
</reference>
<dbReference type="GO" id="GO:0019441">
    <property type="term" value="P:L-tryptophan catabolic process to kynurenine"/>
    <property type="evidence" value="ECO:0007669"/>
    <property type="project" value="TreeGrafter"/>
</dbReference>
<evidence type="ECO:0000313" key="9">
    <source>
        <dbReference type="Proteomes" id="UP000230605"/>
    </source>
</evidence>
<dbReference type="GO" id="GO:0097053">
    <property type="term" value="P:L-kynurenine catabolic process"/>
    <property type="evidence" value="ECO:0007669"/>
    <property type="project" value="UniProtKB-UniRule"/>
</dbReference>
<feature type="binding site" evidence="4">
    <location>
        <position position="332"/>
    </location>
    <ligand>
        <name>pyridoxal 5'-phosphate</name>
        <dbReference type="ChEBI" id="CHEBI:597326"/>
    </ligand>
</feature>
<comment type="subunit">
    <text evidence="4 5">Homodimer.</text>
</comment>
<evidence type="ECO:0000256" key="5">
    <source>
        <dbReference type="PIRNR" id="PIRNR038800"/>
    </source>
</evidence>
<feature type="binding site" evidence="4">
    <location>
        <begin position="155"/>
        <end position="158"/>
    </location>
    <ligand>
        <name>pyridoxal 5'-phosphate</name>
        <dbReference type="ChEBI" id="CHEBI:597326"/>
    </ligand>
</feature>
<evidence type="ECO:0000313" key="8">
    <source>
        <dbReference type="EMBL" id="WPA98926.1"/>
    </source>
</evidence>
<dbReference type="EMBL" id="LKMD01000102">
    <property type="protein sequence ID" value="PIA97325.1"/>
    <property type="molecule type" value="Genomic_DNA"/>
</dbReference>